<feature type="compositionally biased region" description="Basic and acidic residues" evidence="1">
    <location>
        <begin position="314"/>
        <end position="324"/>
    </location>
</feature>
<feature type="region of interest" description="Disordered" evidence="1">
    <location>
        <begin position="59"/>
        <end position="79"/>
    </location>
</feature>
<organism evidence="3 4">
    <name type="scientific">Caenorhabditis auriculariae</name>
    <dbReference type="NCBI Taxonomy" id="2777116"/>
    <lineage>
        <taxon>Eukaryota</taxon>
        <taxon>Metazoa</taxon>
        <taxon>Ecdysozoa</taxon>
        <taxon>Nematoda</taxon>
        <taxon>Chromadorea</taxon>
        <taxon>Rhabditida</taxon>
        <taxon>Rhabditina</taxon>
        <taxon>Rhabditomorpha</taxon>
        <taxon>Rhabditoidea</taxon>
        <taxon>Rhabditidae</taxon>
        <taxon>Peloderinae</taxon>
        <taxon>Caenorhabditis</taxon>
    </lineage>
</organism>
<dbReference type="AlphaFoldDB" id="A0A8S1H8L7"/>
<feature type="chain" id="PRO_5035935745" description="SXP/RAL-2 family protein Ani s 5-like cation-binding domain-containing protein" evidence="2">
    <location>
        <begin position="17"/>
        <end position="513"/>
    </location>
</feature>
<feature type="compositionally biased region" description="Acidic residues" evidence="1">
    <location>
        <begin position="353"/>
        <end position="362"/>
    </location>
</feature>
<evidence type="ECO:0000313" key="3">
    <source>
        <dbReference type="EMBL" id="CAD6191627.1"/>
    </source>
</evidence>
<sequence>MIRVTLVSMLLGITAAQYSAQRPTAKSPETMEMVPAWYTLPKAPQAAPPSFYERREPTYDRIERPPIQHTNSYAGYPSYTNRQPFDSLSSLAASGGSLSSLPNRRYPSTNVGPDVSGRHHRVALHHHHHHQNHQNQRHLLPSHFPPETSSSAPTPTRRLLRLRGTKRYSPAVWYTSKATSPYNVIVTTSAPTSSAIPRWIPIDPTKDQLARWYDSVKTFYYMNKLLGWDNVKSLFFNSFLFHLHFPDPLFLPIFCGFGFFFSPSFAFLSYHGLLAIAVRVVLVALPQASPPQGQDHDDQKGPDYHHHPFHHNHLRAEHDHDSSDAKVPQTNLLDDHDQVDGTPPDPRAGGPASDEENVEESDAEEAVDHFYYHSYHHFFFFYFHFYLYLHLDHNDEPIEAHRKANLEAVDLRQGDVDADAAPDDVGSRPSLIGIPSGGQWNGLPNTELLAAIKDVVAKFKASLDEAGIDQDVRLMSNQLRNTWQQLRTGPMNEQLGRLFEKAAADAADQKRQP</sequence>
<proteinExistence type="predicted"/>
<feature type="compositionally biased region" description="Basic and acidic residues" evidence="1">
    <location>
        <begin position="294"/>
        <end position="306"/>
    </location>
</feature>
<evidence type="ECO:0000256" key="1">
    <source>
        <dbReference type="SAM" id="MobiDB-lite"/>
    </source>
</evidence>
<dbReference type="EMBL" id="CAJGYM010000022">
    <property type="protein sequence ID" value="CAD6191627.1"/>
    <property type="molecule type" value="Genomic_DNA"/>
</dbReference>
<feature type="compositionally biased region" description="Polar residues" evidence="1">
    <location>
        <begin position="68"/>
        <end position="79"/>
    </location>
</feature>
<keyword evidence="4" id="KW-1185">Reference proteome</keyword>
<feature type="region of interest" description="Disordered" evidence="1">
    <location>
        <begin position="289"/>
        <end position="362"/>
    </location>
</feature>
<comment type="caution">
    <text evidence="3">The sequence shown here is derived from an EMBL/GenBank/DDBJ whole genome shotgun (WGS) entry which is preliminary data.</text>
</comment>
<dbReference type="Proteomes" id="UP000835052">
    <property type="component" value="Unassembled WGS sequence"/>
</dbReference>
<feature type="region of interest" description="Disordered" evidence="1">
    <location>
        <begin position="94"/>
        <end position="117"/>
    </location>
</feature>
<evidence type="ECO:0000313" key="4">
    <source>
        <dbReference type="Proteomes" id="UP000835052"/>
    </source>
</evidence>
<evidence type="ECO:0008006" key="5">
    <source>
        <dbReference type="Google" id="ProtNLM"/>
    </source>
</evidence>
<reference evidence="3" key="1">
    <citation type="submission" date="2020-10" db="EMBL/GenBank/DDBJ databases">
        <authorList>
            <person name="Kikuchi T."/>
        </authorList>
    </citation>
    <scope>NUCLEOTIDE SEQUENCE</scope>
    <source>
        <strain evidence="3">NKZ352</strain>
    </source>
</reference>
<feature type="signal peptide" evidence="2">
    <location>
        <begin position="1"/>
        <end position="16"/>
    </location>
</feature>
<accession>A0A8S1H8L7</accession>
<name>A0A8S1H8L7_9PELO</name>
<gene>
    <name evidence="3" type="ORF">CAUJ_LOCUS7546</name>
</gene>
<keyword evidence="2" id="KW-0732">Signal</keyword>
<dbReference type="OrthoDB" id="5846958at2759"/>
<evidence type="ECO:0000256" key="2">
    <source>
        <dbReference type="SAM" id="SignalP"/>
    </source>
</evidence>
<protein>
    <recommendedName>
        <fullName evidence="5">SXP/RAL-2 family protein Ani s 5-like cation-binding domain-containing protein</fullName>
    </recommendedName>
</protein>